<keyword evidence="11" id="KW-1185">Reference proteome</keyword>
<dbReference type="GO" id="GO:0046872">
    <property type="term" value="F:metal ion binding"/>
    <property type="evidence" value="ECO:0007669"/>
    <property type="project" value="UniProtKB-KW"/>
</dbReference>
<dbReference type="KEGG" id="sphi:TS85_12565"/>
<feature type="binding site" evidence="7">
    <location>
        <position position="250"/>
    </location>
    <ligand>
        <name>substrate</name>
    </ligand>
</feature>
<dbReference type="PANTHER" id="PTHR11113">
    <property type="entry name" value="N-ACETYLGLUCOSAMINE-6-PHOSPHATE DEACETYLASE"/>
    <property type="match status" value="1"/>
</dbReference>
<dbReference type="SUPFAM" id="SSF51338">
    <property type="entry name" value="Composite domain of metallo-dependent hydrolases"/>
    <property type="match status" value="1"/>
</dbReference>
<organism evidence="10 11">
    <name type="scientific">Sphingomonas hengshuiensis</name>
    <dbReference type="NCBI Taxonomy" id="1609977"/>
    <lineage>
        <taxon>Bacteria</taxon>
        <taxon>Pseudomonadati</taxon>
        <taxon>Pseudomonadota</taxon>
        <taxon>Alphaproteobacteria</taxon>
        <taxon>Sphingomonadales</taxon>
        <taxon>Sphingomonadaceae</taxon>
        <taxon>Sphingomonas</taxon>
    </lineage>
</organism>
<proteinExistence type="inferred from homology"/>
<dbReference type="InterPro" id="IPR032466">
    <property type="entry name" value="Metal_Hydrolase"/>
</dbReference>
<dbReference type="Pfam" id="PF01979">
    <property type="entry name" value="Amidohydro_1"/>
    <property type="match status" value="1"/>
</dbReference>
<feature type="domain" description="Amidohydrolase-related" evidence="9">
    <location>
        <begin position="53"/>
        <end position="377"/>
    </location>
</feature>
<keyword evidence="4 5" id="KW-0119">Carbohydrate metabolism</keyword>
<dbReference type="InterPro" id="IPR003764">
    <property type="entry name" value="GlcNAc_6-P_deAcase"/>
</dbReference>
<keyword evidence="3 5" id="KW-0378">Hydrolase</keyword>
<evidence type="ECO:0000259" key="9">
    <source>
        <dbReference type="Pfam" id="PF01979"/>
    </source>
</evidence>
<gene>
    <name evidence="10" type="ORF">TS85_12565</name>
</gene>
<dbReference type="GO" id="GO:0008448">
    <property type="term" value="F:N-acetylglucosamine-6-phosphate deacetylase activity"/>
    <property type="evidence" value="ECO:0007669"/>
    <property type="project" value="InterPro"/>
</dbReference>
<feature type="binding site" evidence="8">
    <location>
        <position position="130"/>
    </location>
    <ligand>
        <name>Zn(2+)</name>
        <dbReference type="ChEBI" id="CHEBI:29105"/>
    </ligand>
</feature>
<name>A0A7U4J8Y1_9SPHN</name>
<dbReference type="RefSeq" id="WP_044332581.1">
    <property type="nucleotide sequence ID" value="NZ_CP010836.1"/>
</dbReference>
<evidence type="ECO:0000256" key="2">
    <source>
        <dbReference type="ARBA" id="ARBA00022723"/>
    </source>
</evidence>
<evidence type="ECO:0000256" key="3">
    <source>
        <dbReference type="ARBA" id="ARBA00022801"/>
    </source>
</evidence>
<evidence type="ECO:0000256" key="4">
    <source>
        <dbReference type="ARBA" id="ARBA00023277"/>
    </source>
</evidence>
<feature type="binding site" evidence="8">
    <location>
        <position position="194"/>
    </location>
    <ligand>
        <name>Zn(2+)</name>
        <dbReference type="ChEBI" id="CHEBI:29105"/>
    </ligand>
</feature>
<sequence length="383" mass="38881">MTRTALTGAAIVAEGRELHGHALLLDGAWIAAIVPEAAIPADAGRVALGGGWLLPGFIDTQVNGGGDVLFNDAPTVEGIRAIAAAHRRFGTTGILPTLISDDLSVVEAAIDAVDAAIQGGVPGVLGIHVEGPFLNQAKRGIHDATKFRTIDDSVIALLTRPGPGVRLVTLAPELAPPGAIRALVAGGVIVAAGHSMADYAQTRAAFDEGLHGFTHLFNAMTQLGSREPGMVGAAIEDRASHFGLIVDGHHVHPAALKIAIAARGIDGAMLVTDAMPPVGGTRGAFTLMGTEVKLEDGTLRGPDGTLAGSALTMAAAVRNAMDLLGHTLAEASAMASANPAAFLRLGERTGAIAPGLAADLVHVDAARRVTRTWIGGVVSVVGE</sequence>
<dbReference type="NCBIfam" id="TIGR00221">
    <property type="entry name" value="nagA"/>
    <property type="match status" value="1"/>
</dbReference>
<evidence type="ECO:0000313" key="11">
    <source>
        <dbReference type="Proteomes" id="UP000032300"/>
    </source>
</evidence>
<feature type="binding site" evidence="7">
    <location>
        <position position="141"/>
    </location>
    <ligand>
        <name>substrate</name>
    </ligand>
</feature>
<dbReference type="PIRSF" id="PIRSF038994">
    <property type="entry name" value="NagA"/>
    <property type="match status" value="1"/>
</dbReference>
<feature type="binding site" evidence="7">
    <location>
        <begin position="306"/>
        <end position="308"/>
    </location>
    <ligand>
        <name>substrate</name>
    </ligand>
</feature>
<dbReference type="Gene3D" id="3.20.20.140">
    <property type="entry name" value="Metal-dependent hydrolases"/>
    <property type="match status" value="1"/>
</dbReference>
<dbReference type="EMBL" id="CP010836">
    <property type="protein sequence ID" value="AJP72437.1"/>
    <property type="molecule type" value="Genomic_DNA"/>
</dbReference>
<dbReference type="Proteomes" id="UP000032300">
    <property type="component" value="Chromosome"/>
</dbReference>
<comment type="cofactor">
    <cofactor evidence="8">
        <name>a divalent metal cation</name>
        <dbReference type="ChEBI" id="CHEBI:60240"/>
    </cofactor>
    <text evidence="8">Binds 1 divalent metal cation per subunit.</text>
</comment>
<reference evidence="10 11" key="1">
    <citation type="journal article" date="2015" name="Int. J. Syst. Evol. Microbiol.">
        <title>Sphingomonas hengshuiensis sp. nov., isolated from lake wetland.</title>
        <authorList>
            <person name="Wei S."/>
            <person name="Wang T."/>
            <person name="Liu H."/>
            <person name="Zhang C."/>
            <person name="Guo J."/>
            <person name="Wang Q."/>
            <person name="Liang K."/>
            <person name="Zhang Z."/>
        </authorList>
    </citation>
    <scope>NUCLEOTIDE SEQUENCE [LARGE SCALE GENOMIC DNA]</scope>
    <source>
        <strain evidence="10 11">WHSC-8</strain>
    </source>
</reference>
<evidence type="ECO:0000256" key="8">
    <source>
        <dbReference type="PIRSR" id="PIRSR038994-3"/>
    </source>
</evidence>
<evidence type="ECO:0000256" key="7">
    <source>
        <dbReference type="PIRSR" id="PIRSR038994-2"/>
    </source>
</evidence>
<keyword evidence="2 8" id="KW-0479">Metal-binding</keyword>
<dbReference type="AlphaFoldDB" id="A0A7U4J8Y1"/>
<evidence type="ECO:0000313" key="10">
    <source>
        <dbReference type="EMBL" id="AJP72437.1"/>
    </source>
</evidence>
<dbReference type="SUPFAM" id="SSF51556">
    <property type="entry name" value="Metallo-dependent hydrolases"/>
    <property type="match status" value="1"/>
</dbReference>
<dbReference type="Gene3D" id="2.30.40.10">
    <property type="entry name" value="Urease, subunit C, domain 1"/>
    <property type="match status" value="1"/>
</dbReference>
<protein>
    <submittedName>
        <fullName evidence="10">N-acetylglucosamine 6-phosphate deacetylase</fullName>
    </submittedName>
</protein>
<dbReference type="InterPro" id="IPR011059">
    <property type="entry name" value="Metal-dep_hydrolase_composite"/>
</dbReference>
<dbReference type="InterPro" id="IPR006680">
    <property type="entry name" value="Amidohydro-rel"/>
</dbReference>
<dbReference type="PANTHER" id="PTHR11113:SF14">
    <property type="entry name" value="N-ACETYLGLUCOSAMINE-6-PHOSPHATE DEACETYLASE"/>
    <property type="match status" value="1"/>
</dbReference>
<evidence type="ECO:0000256" key="6">
    <source>
        <dbReference type="PIRSR" id="PIRSR038994-1"/>
    </source>
</evidence>
<feature type="binding site" evidence="7">
    <location>
        <position position="226"/>
    </location>
    <ligand>
        <name>substrate</name>
    </ligand>
</feature>
<evidence type="ECO:0000256" key="5">
    <source>
        <dbReference type="PIRNR" id="PIRNR038994"/>
    </source>
</evidence>
<comment type="similarity">
    <text evidence="1 5">Belongs to the metallo-dependent hydrolases superfamily. NagA family.</text>
</comment>
<feature type="active site" description="Proton donor/acceptor" evidence="6">
    <location>
        <position position="273"/>
    </location>
</feature>
<feature type="binding site" evidence="8">
    <location>
        <position position="215"/>
    </location>
    <ligand>
        <name>Zn(2+)</name>
        <dbReference type="ChEBI" id="CHEBI:29105"/>
    </ligand>
</feature>
<dbReference type="CDD" id="cd00854">
    <property type="entry name" value="NagA"/>
    <property type="match status" value="1"/>
</dbReference>
<evidence type="ECO:0000256" key="1">
    <source>
        <dbReference type="ARBA" id="ARBA00010716"/>
    </source>
</evidence>
<reference evidence="10 11" key="2">
    <citation type="submission" date="2015-02" db="EMBL/GenBank/DDBJ databases">
        <title>The complete genome of Sphingomonas hengshuiensis sp. WHSC-8 isolated from soil of Hengshui Lake.</title>
        <authorList>
            <person name="Wei S."/>
            <person name="Guo J."/>
            <person name="Su C."/>
            <person name="Wu R."/>
            <person name="Zhang Z."/>
            <person name="Liang K."/>
            <person name="Li H."/>
            <person name="Wang T."/>
            <person name="Liu H."/>
            <person name="Zhang C."/>
            <person name="Li Z."/>
            <person name="Wang Q."/>
            <person name="Meng J."/>
        </authorList>
    </citation>
    <scope>NUCLEOTIDE SEQUENCE [LARGE SCALE GENOMIC DNA]</scope>
    <source>
        <strain evidence="10 11">WHSC-8</strain>
    </source>
</reference>
<feature type="binding site" evidence="7">
    <location>
        <begin position="218"/>
        <end position="219"/>
    </location>
    <ligand>
        <name>substrate</name>
    </ligand>
</feature>
<dbReference type="OrthoDB" id="9776488at2"/>
<dbReference type="GO" id="GO:0006046">
    <property type="term" value="P:N-acetylglucosamine catabolic process"/>
    <property type="evidence" value="ECO:0007669"/>
    <property type="project" value="TreeGrafter"/>
</dbReference>
<accession>A0A7U4J8Y1</accession>